<evidence type="ECO:0000313" key="2">
    <source>
        <dbReference type="Proteomes" id="UP000198346"/>
    </source>
</evidence>
<proteinExistence type="predicted"/>
<keyword evidence="2" id="KW-1185">Reference proteome</keyword>
<gene>
    <name evidence="1" type="ORF">SAMN06297382_2156</name>
</gene>
<dbReference type="InterPro" id="IPR027417">
    <property type="entry name" value="P-loop_NTPase"/>
</dbReference>
<sequence>MTDVQALAADPCWLPEAYDAARGVLRFARIDRAGLAREPFLDRRMEGSVTARAEASLDAVARALGRTAPAPVPAFIFHTAFCCSTLLARALDAPGACLSLKEPNILLDLANAGRVDERLRRDPAAFARLFQLVARLLARPHAQGERVLIKPTNTASTLAQAALAAGSPCLFLYGDLEEFLISILKKGEEGRVFARQLYNIFALDGVGLAAIPPRQAMGFTDLQVAAVVWRHQIEQFAQLLAAAPAGARIASLDFRRLLAGPARTLKAVSRALDLPISDEALEAAAAGEIFARNAKFADQTYDAAKREAEEKALRERWRAELDIIGRWAGQLHLGADARFPLPRALAA</sequence>
<dbReference type="RefSeq" id="WP_089412614.1">
    <property type="nucleotide sequence ID" value="NZ_FZQA01000004.1"/>
</dbReference>
<organism evidence="1 2">
    <name type="scientific">Amphiplicatus metriothermophilus</name>
    <dbReference type="NCBI Taxonomy" id="1519374"/>
    <lineage>
        <taxon>Bacteria</taxon>
        <taxon>Pseudomonadati</taxon>
        <taxon>Pseudomonadota</taxon>
        <taxon>Alphaproteobacteria</taxon>
        <taxon>Parvularculales</taxon>
        <taxon>Parvularculaceae</taxon>
        <taxon>Amphiplicatus</taxon>
    </lineage>
</organism>
<reference evidence="1 2" key="1">
    <citation type="submission" date="2017-07" db="EMBL/GenBank/DDBJ databases">
        <authorList>
            <person name="Sun Z.S."/>
            <person name="Albrecht U."/>
            <person name="Echele G."/>
            <person name="Lee C.C."/>
        </authorList>
    </citation>
    <scope>NUCLEOTIDE SEQUENCE [LARGE SCALE GENOMIC DNA]</scope>
    <source>
        <strain evidence="1 2">CGMCC 1.12710</strain>
    </source>
</reference>
<dbReference type="Gene3D" id="3.40.50.300">
    <property type="entry name" value="P-loop containing nucleotide triphosphate hydrolases"/>
    <property type="match status" value="1"/>
</dbReference>
<dbReference type="AlphaFoldDB" id="A0A239PVG5"/>
<dbReference type="OrthoDB" id="3397773at2"/>
<dbReference type="SUPFAM" id="SSF52540">
    <property type="entry name" value="P-loop containing nucleoside triphosphate hydrolases"/>
    <property type="match status" value="1"/>
</dbReference>
<accession>A0A239PVG5</accession>
<dbReference type="EMBL" id="FZQA01000004">
    <property type="protein sequence ID" value="SNT74245.1"/>
    <property type="molecule type" value="Genomic_DNA"/>
</dbReference>
<protein>
    <submittedName>
        <fullName evidence="1">Uncharacterized protein</fullName>
    </submittedName>
</protein>
<evidence type="ECO:0000313" key="1">
    <source>
        <dbReference type="EMBL" id="SNT74245.1"/>
    </source>
</evidence>
<dbReference type="Proteomes" id="UP000198346">
    <property type="component" value="Unassembled WGS sequence"/>
</dbReference>
<name>A0A239PVG5_9PROT</name>